<accession>A0ACB6F3E8</accession>
<dbReference type="EMBL" id="PDWZ02000021">
    <property type="protein sequence ID" value="KAB2098885.1"/>
    <property type="molecule type" value="Genomic_DNA"/>
</dbReference>
<comment type="caution">
    <text evidence="1">The sequence shown here is derived from an EMBL/GenBank/DDBJ whole genome shotgun (WGS) entry which is preliminary data.</text>
</comment>
<proteinExistence type="predicted"/>
<evidence type="ECO:0000313" key="1">
    <source>
        <dbReference type="EMBL" id="KAB2098885.1"/>
    </source>
</evidence>
<organism evidence="1 2">
    <name type="scientific">Alternaria gaisen</name>
    <dbReference type="NCBI Taxonomy" id="167740"/>
    <lineage>
        <taxon>Eukaryota</taxon>
        <taxon>Fungi</taxon>
        <taxon>Dikarya</taxon>
        <taxon>Ascomycota</taxon>
        <taxon>Pezizomycotina</taxon>
        <taxon>Dothideomycetes</taxon>
        <taxon>Pleosporomycetidae</taxon>
        <taxon>Pleosporales</taxon>
        <taxon>Pleosporineae</taxon>
        <taxon>Pleosporaceae</taxon>
        <taxon>Alternaria</taxon>
        <taxon>Alternaria sect. Alternaria</taxon>
    </lineage>
</organism>
<reference evidence="1 2" key="1">
    <citation type="journal article" date="2019" name="bioRxiv">
        <title>Genomics, evolutionary history and diagnostics of the Alternaria alternata species group including apple and Asian pear pathotypes.</title>
        <authorList>
            <person name="Armitage A.D."/>
            <person name="Cockerton H.M."/>
            <person name="Sreenivasaprasad S."/>
            <person name="Woodhall J.W."/>
            <person name="Lane C.R."/>
            <person name="Harrison R.J."/>
            <person name="Clarkson J.P."/>
        </authorList>
    </citation>
    <scope>NUCLEOTIDE SEQUENCE [LARGE SCALE GENOMIC DNA]</scope>
    <source>
        <strain evidence="1 2">FERA 650</strain>
    </source>
</reference>
<sequence>MATPNEQPATTRKPKIAAPEKFGGDREKLRTFLTHTDLYCEYNEVPTDQEKILMASTYIKDRASNWMQPYVDDYLLDAEHRGTKAETQALFAGWTEFKEEMGRIFREIDAKN</sequence>
<dbReference type="Proteomes" id="UP000293547">
    <property type="component" value="Unassembled WGS sequence"/>
</dbReference>
<gene>
    <name evidence="1" type="ORF">AG0111_0g12935</name>
</gene>
<keyword evidence="2" id="KW-1185">Reference proteome</keyword>
<name>A0ACB6F3E8_9PLEO</name>
<evidence type="ECO:0000313" key="2">
    <source>
        <dbReference type="Proteomes" id="UP000293547"/>
    </source>
</evidence>
<protein>
    <submittedName>
        <fullName evidence="1">Uncharacterized protein</fullName>
    </submittedName>
</protein>